<accession>A0ABS8VK89</accession>
<comment type="caution">
    <text evidence="2">The sequence shown here is derived from an EMBL/GenBank/DDBJ whole genome shotgun (WGS) entry which is preliminary data.</text>
</comment>
<proteinExistence type="predicted"/>
<protein>
    <submittedName>
        <fullName evidence="2">Uncharacterized protein</fullName>
    </submittedName>
</protein>
<reference evidence="2 3" key="1">
    <citation type="journal article" date="2021" name="BMC Genomics">
        <title>Datura genome reveals duplications of psychoactive alkaloid biosynthetic genes and high mutation rate following tissue culture.</title>
        <authorList>
            <person name="Rajewski A."/>
            <person name="Carter-House D."/>
            <person name="Stajich J."/>
            <person name="Litt A."/>
        </authorList>
    </citation>
    <scope>NUCLEOTIDE SEQUENCE [LARGE SCALE GENOMIC DNA]</scope>
    <source>
        <strain evidence="2">AR-01</strain>
    </source>
</reference>
<evidence type="ECO:0000313" key="3">
    <source>
        <dbReference type="Proteomes" id="UP000823775"/>
    </source>
</evidence>
<dbReference type="EMBL" id="JACEIK010005119">
    <property type="protein sequence ID" value="MCE0480762.1"/>
    <property type="molecule type" value="Genomic_DNA"/>
</dbReference>
<feature type="region of interest" description="Disordered" evidence="1">
    <location>
        <begin position="61"/>
        <end position="83"/>
    </location>
</feature>
<gene>
    <name evidence="2" type="ORF">HAX54_037866</name>
</gene>
<dbReference type="Proteomes" id="UP000823775">
    <property type="component" value="Unassembled WGS sequence"/>
</dbReference>
<feature type="non-terminal residue" evidence="2">
    <location>
        <position position="1"/>
    </location>
</feature>
<evidence type="ECO:0000256" key="1">
    <source>
        <dbReference type="SAM" id="MobiDB-lite"/>
    </source>
</evidence>
<organism evidence="2 3">
    <name type="scientific">Datura stramonium</name>
    <name type="common">Jimsonweed</name>
    <name type="synonym">Common thornapple</name>
    <dbReference type="NCBI Taxonomy" id="4076"/>
    <lineage>
        <taxon>Eukaryota</taxon>
        <taxon>Viridiplantae</taxon>
        <taxon>Streptophyta</taxon>
        <taxon>Embryophyta</taxon>
        <taxon>Tracheophyta</taxon>
        <taxon>Spermatophyta</taxon>
        <taxon>Magnoliopsida</taxon>
        <taxon>eudicotyledons</taxon>
        <taxon>Gunneridae</taxon>
        <taxon>Pentapetalae</taxon>
        <taxon>asterids</taxon>
        <taxon>lamiids</taxon>
        <taxon>Solanales</taxon>
        <taxon>Solanaceae</taxon>
        <taxon>Solanoideae</taxon>
        <taxon>Datureae</taxon>
        <taxon>Datura</taxon>
    </lineage>
</organism>
<name>A0ABS8VK89_DATST</name>
<sequence>VPTLLREEHLIEENQVVDNIKMRDAMSMTRQYHLNFPMIVDVEPDLESIHVKVPLREDEPEIAGTYIPPTSNSPNVAPTKPAL</sequence>
<evidence type="ECO:0000313" key="2">
    <source>
        <dbReference type="EMBL" id="MCE0480762.1"/>
    </source>
</evidence>
<keyword evidence="3" id="KW-1185">Reference proteome</keyword>